<dbReference type="PANTHER" id="PTHR10655">
    <property type="entry name" value="LYSOPHOSPHOLIPASE-RELATED"/>
    <property type="match status" value="1"/>
</dbReference>
<comment type="caution">
    <text evidence="12">The sequence shown here is derived from an EMBL/GenBank/DDBJ whole genome shotgun (WGS) entry which is preliminary data.</text>
</comment>
<dbReference type="Gene3D" id="3.40.50.1820">
    <property type="entry name" value="alpha/beta hydrolase"/>
    <property type="match status" value="1"/>
</dbReference>
<sequence>MHLGFAAAALPDPATSWIPRGFLLALLLWALNRNIAPPLGWETFRQASVPGGEVEILGIGRHSATVVFVHGLGGSAAQLTPIVHKLRQHLVQVAFVLPSANNIPLTCKRGVSIPAWFDILAVPSGPTAPMPTGEDQLGMEMATQRIHKIIRDQVEREGIDEDRIVLAGFSQGKFFLHFSHCCATALLSALSYPGKLAGVACLSGWLPLTDKIKRERDIYRHPLQSEHAHEMPVFWGHGTKDSVVRHHWARESMSHDLWRPELQTDLQAWLQDRLPPI</sequence>
<protein>
    <recommendedName>
        <fullName evidence="3">Acyl-protein thioesterase 1</fullName>
        <ecNumber evidence="2">3.1.2.22</ecNumber>
    </recommendedName>
    <alternativeName>
        <fullName evidence="8">Palmitoyl-protein hydrolase</fullName>
    </alternativeName>
</protein>
<evidence type="ECO:0000259" key="11">
    <source>
        <dbReference type="Pfam" id="PF02230"/>
    </source>
</evidence>
<comment type="similarity">
    <text evidence="1">Belongs to the AB hydrolase superfamily. AB hydrolase 2 family.</text>
</comment>
<dbReference type="InterPro" id="IPR029058">
    <property type="entry name" value="AB_hydrolase_fold"/>
</dbReference>
<feature type="chain" id="PRO_5040510987" description="Acyl-protein thioesterase 1" evidence="10">
    <location>
        <begin position="17"/>
        <end position="277"/>
    </location>
</feature>
<keyword evidence="6" id="KW-0276">Fatty acid metabolism</keyword>
<proteinExistence type="inferred from homology"/>
<organism evidence="12 13">
    <name type="scientific">Rhodotorula mucilaginosa</name>
    <name type="common">Yeast</name>
    <name type="synonym">Rhodotorula rubra</name>
    <dbReference type="NCBI Taxonomy" id="5537"/>
    <lineage>
        <taxon>Eukaryota</taxon>
        <taxon>Fungi</taxon>
        <taxon>Dikarya</taxon>
        <taxon>Basidiomycota</taxon>
        <taxon>Pucciniomycotina</taxon>
        <taxon>Microbotryomycetes</taxon>
        <taxon>Sporidiobolales</taxon>
        <taxon>Sporidiobolaceae</taxon>
        <taxon>Rhodotorula</taxon>
    </lineage>
</organism>
<comment type="function">
    <text evidence="7">Hydrolyzes fatty acids from S-acylated cysteine residues in proteins with a strong preference for palmitoylated G-alpha proteins over other acyl substrates. Mediates the deacylation of G-alpha proteins such as GPA1 in vivo, but has weak or no activity toward palmitoylated Ras proteins. Has weak lysophospholipase activity in vitro; however such activity may not exist in vivo.</text>
</comment>
<dbReference type="GO" id="GO:0006631">
    <property type="term" value="P:fatty acid metabolic process"/>
    <property type="evidence" value="ECO:0007669"/>
    <property type="project" value="UniProtKB-KW"/>
</dbReference>
<dbReference type="OrthoDB" id="2418081at2759"/>
<dbReference type="InterPro" id="IPR003140">
    <property type="entry name" value="PLipase/COase/thioEstase"/>
</dbReference>
<dbReference type="GO" id="GO:0005737">
    <property type="term" value="C:cytoplasm"/>
    <property type="evidence" value="ECO:0007669"/>
    <property type="project" value="TreeGrafter"/>
</dbReference>
<dbReference type="Proteomes" id="UP000777482">
    <property type="component" value="Unassembled WGS sequence"/>
</dbReference>
<feature type="signal peptide" evidence="10">
    <location>
        <begin position="1"/>
        <end position="16"/>
    </location>
</feature>
<dbReference type="GO" id="GO:0052689">
    <property type="term" value="F:carboxylic ester hydrolase activity"/>
    <property type="evidence" value="ECO:0007669"/>
    <property type="project" value="UniProtKB-KW"/>
</dbReference>
<keyword evidence="13" id="KW-1185">Reference proteome</keyword>
<dbReference type="GO" id="GO:0008474">
    <property type="term" value="F:palmitoyl-(protein) hydrolase activity"/>
    <property type="evidence" value="ECO:0007669"/>
    <property type="project" value="UniProtKB-EC"/>
</dbReference>
<dbReference type="SUPFAM" id="SSF53474">
    <property type="entry name" value="alpha/beta-Hydrolases"/>
    <property type="match status" value="1"/>
</dbReference>
<comment type="catalytic activity">
    <reaction evidence="9">
        <text>S-hexadecanoyl-L-cysteinyl-[protein] + H2O = L-cysteinyl-[protein] + hexadecanoate + H(+)</text>
        <dbReference type="Rhea" id="RHEA:19233"/>
        <dbReference type="Rhea" id="RHEA-COMP:10131"/>
        <dbReference type="Rhea" id="RHEA-COMP:11032"/>
        <dbReference type="ChEBI" id="CHEBI:7896"/>
        <dbReference type="ChEBI" id="CHEBI:15377"/>
        <dbReference type="ChEBI" id="CHEBI:15378"/>
        <dbReference type="ChEBI" id="CHEBI:29950"/>
        <dbReference type="ChEBI" id="CHEBI:74151"/>
        <dbReference type="EC" id="3.1.2.22"/>
    </reaction>
</comment>
<dbReference type="PANTHER" id="PTHR10655:SF17">
    <property type="entry name" value="LYSOPHOSPHOLIPASE-LIKE PROTEIN 1"/>
    <property type="match status" value="1"/>
</dbReference>
<keyword evidence="4" id="KW-0719">Serine esterase</keyword>
<keyword evidence="10" id="KW-0732">Signal</keyword>
<dbReference type="InterPro" id="IPR050565">
    <property type="entry name" value="LYPA1-2/EST-like"/>
</dbReference>
<name>A0A9P6W4Y6_RHOMI</name>
<evidence type="ECO:0000313" key="12">
    <source>
        <dbReference type="EMBL" id="KAG0663911.1"/>
    </source>
</evidence>
<accession>A0A9P6W4Y6</accession>
<dbReference type="EC" id="3.1.2.22" evidence="2"/>
<dbReference type="Pfam" id="PF02230">
    <property type="entry name" value="Abhydrolase_2"/>
    <property type="match status" value="1"/>
</dbReference>
<evidence type="ECO:0000256" key="6">
    <source>
        <dbReference type="ARBA" id="ARBA00022832"/>
    </source>
</evidence>
<evidence type="ECO:0000256" key="8">
    <source>
        <dbReference type="ARBA" id="ARBA00031195"/>
    </source>
</evidence>
<reference evidence="12 13" key="1">
    <citation type="submission" date="2020-11" db="EMBL/GenBank/DDBJ databases">
        <title>Kefir isolates.</title>
        <authorList>
            <person name="Marcisauskas S."/>
            <person name="Kim Y."/>
            <person name="Blasche S."/>
        </authorList>
    </citation>
    <scope>NUCLEOTIDE SEQUENCE [LARGE SCALE GENOMIC DNA]</scope>
    <source>
        <strain evidence="12 13">KR</strain>
    </source>
</reference>
<evidence type="ECO:0000256" key="10">
    <source>
        <dbReference type="SAM" id="SignalP"/>
    </source>
</evidence>
<evidence type="ECO:0000256" key="3">
    <source>
        <dbReference type="ARBA" id="ARBA00014923"/>
    </source>
</evidence>
<keyword evidence="6" id="KW-0443">Lipid metabolism</keyword>
<evidence type="ECO:0000313" key="13">
    <source>
        <dbReference type="Proteomes" id="UP000777482"/>
    </source>
</evidence>
<evidence type="ECO:0000256" key="5">
    <source>
        <dbReference type="ARBA" id="ARBA00022801"/>
    </source>
</evidence>
<dbReference type="EMBL" id="PUHQ01000017">
    <property type="protein sequence ID" value="KAG0663911.1"/>
    <property type="molecule type" value="Genomic_DNA"/>
</dbReference>
<evidence type="ECO:0000256" key="9">
    <source>
        <dbReference type="ARBA" id="ARBA00047337"/>
    </source>
</evidence>
<evidence type="ECO:0000256" key="7">
    <source>
        <dbReference type="ARBA" id="ARBA00029392"/>
    </source>
</evidence>
<gene>
    <name evidence="12" type="ORF">C6P46_002137</name>
</gene>
<evidence type="ECO:0000256" key="2">
    <source>
        <dbReference type="ARBA" id="ARBA00012423"/>
    </source>
</evidence>
<dbReference type="AlphaFoldDB" id="A0A9P6W4Y6"/>
<keyword evidence="5" id="KW-0378">Hydrolase</keyword>
<evidence type="ECO:0000256" key="1">
    <source>
        <dbReference type="ARBA" id="ARBA00006499"/>
    </source>
</evidence>
<evidence type="ECO:0000256" key="4">
    <source>
        <dbReference type="ARBA" id="ARBA00022487"/>
    </source>
</evidence>
<feature type="domain" description="Phospholipase/carboxylesterase/thioesterase" evidence="11">
    <location>
        <begin position="60"/>
        <end position="246"/>
    </location>
</feature>